<sequence length="297" mass="34464">MFDFLNKNKKEADIENTEESVQVINNNNTDDRFALYLLFSKKPEFNTSKIESRISKICDRNAKIQNILEKEDTFNIYGTAEIDGEKFKIVGLDISIPSEITEYTVRCAYGQKEELEAMENHSYHIIAFYAGKSTDYNVIYNAYAKLAYGFLEDNFVGMANGYAWNAISPGLLKGLFEDKRIAEMAYTPAMMVWRNFVKMPYGDNVWFVTKGNFLYGVHEYAFKGDSFEDSQQVYDMFEDIFNYEYTERPQIDVGHTIQLGEDIFLRFRDIYELENELEGDGIGTLVLELITEDEINK</sequence>
<protein>
    <recommendedName>
        <fullName evidence="3">DUF4261 domain-containing protein</fullName>
    </recommendedName>
</protein>
<evidence type="ECO:0000313" key="1">
    <source>
        <dbReference type="EMBL" id="PPV17889.1"/>
    </source>
</evidence>
<dbReference type="RefSeq" id="WP_027635687.1">
    <property type="nucleotide sequence ID" value="NZ_JSEG01000001.1"/>
</dbReference>
<organism evidence="1 2">
    <name type="scientific">Clostridium butyricum</name>
    <dbReference type="NCBI Taxonomy" id="1492"/>
    <lineage>
        <taxon>Bacteria</taxon>
        <taxon>Bacillati</taxon>
        <taxon>Bacillota</taxon>
        <taxon>Clostridia</taxon>
        <taxon>Eubacteriales</taxon>
        <taxon>Clostridiaceae</taxon>
        <taxon>Clostridium</taxon>
    </lineage>
</organism>
<dbReference type="AlphaFoldDB" id="A0A2S7FF77"/>
<name>A0A2S7FF77_CLOBU</name>
<evidence type="ECO:0008006" key="3">
    <source>
        <dbReference type="Google" id="ProtNLM"/>
    </source>
</evidence>
<dbReference type="Proteomes" id="UP000238081">
    <property type="component" value="Unassembled WGS sequence"/>
</dbReference>
<dbReference type="EMBL" id="LRDH01000001">
    <property type="protein sequence ID" value="PPV17889.1"/>
    <property type="molecule type" value="Genomic_DNA"/>
</dbReference>
<reference evidence="1 2" key="1">
    <citation type="submission" date="2016-01" db="EMBL/GenBank/DDBJ databases">
        <title>Characterization of the Clostridium difficile lineages that are prevalent in Hong Kong and China.</title>
        <authorList>
            <person name="Kwok J.S.-L."/>
            <person name="Lam W.-Y."/>
            <person name="Ip M."/>
            <person name="Chan T.-F."/>
            <person name="Hawkey P.M."/>
            <person name="Tsui S.K.-W."/>
        </authorList>
    </citation>
    <scope>NUCLEOTIDE SEQUENCE [LARGE SCALE GENOMIC DNA]</scope>
    <source>
        <strain evidence="1 2">300064</strain>
    </source>
</reference>
<proteinExistence type="predicted"/>
<accession>A0A2S7FF77</accession>
<evidence type="ECO:0000313" key="2">
    <source>
        <dbReference type="Proteomes" id="UP000238081"/>
    </source>
</evidence>
<gene>
    <name evidence="1" type="ORF">AWN73_00305</name>
</gene>
<comment type="caution">
    <text evidence="1">The sequence shown here is derived from an EMBL/GenBank/DDBJ whole genome shotgun (WGS) entry which is preliminary data.</text>
</comment>